<organism evidence="3">
    <name type="scientific">Drosophila persimilis</name>
    <name type="common">Fruit fly</name>
    <dbReference type="NCBI Taxonomy" id="7234"/>
    <lineage>
        <taxon>Eukaryota</taxon>
        <taxon>Metazoa</taxon>
        <taxon>Ecdysozoa</taxon>
        <taxon>Arthropoda</taxon>
        <taxon>Hexapoda</taxon>
        <taxon>Insecta</taxon>
        <taxon>Pterygota</taxon>
        <taxon>Neoptera</taxon>
        <taxon>Endopterygota</taxon>
        <taxon>Diptera</taxon>
        <taxon>Brachycera</taxon>
        <taxon>Muscomorpha</taxon>
        <taxon>Ephydroidea</taxon>
        <taxon>Drosophilidae</taxon>
        <taxon>Drosophila</taxon>
        <taxon>Sophophora</taxon>
    </lineage>
</organism>
<protein>
    <submittedName>
        <fullName evidence="2">GL18650</fullName>
    </submittedName>
</protein>
<gene>
    <name evidence="2" type="primary">Dper\GL18650</name>
    <name evidence="2" type="ORF">Dper_GL18650</name>
</gene>
<dbReference type="HOGENOM" id="CLU_2833861_0_0_1"/>
<evidence type="ECO:0000313" key="2">
    <source>
        <dbReference type="EMBL" id="EDW28999.1"/>
    </source>
</evidence>
<reference evidence="2 3" key="1">
    <citation type="journal article" date="2007" name="Nature">
        <title>Evolution of genes and genomes on the Drosophila phylogeny.</title>
        <authorList>
            <consortium name="Drosophila 12 Genomes Consortium"/>
            <person name="Clark A.G."/>
            <person name="Eisen M.B."/>
            <person name="Smith D.R."/>
            <person name="Bergman C.M."/>
            <person name="Oliver B."/>
            <person name="Markow T.A."/>
            <person name="Kaufman T.C."/>
            <person name="Kellis M."/>
            <person name="Gelbart W."/>
            <person name="Iyer V.N."/>
            <person name="Pollard D.A."/>
            <person name="Sackton T.B."/>
            <person name="Larracuente A.M."/>
            <person name="Singh N.D."/>
            <person name="Abad J.P."/>
            <person name="Abt D.N."/>
            <person name="Adryan B."/>
            <person name="Aguade M."/>
            <person name="Akashi H."/>
            <person name="Anderson W.W."/>
            <person name="Aquadro C.F."/>
            <person name="Ardell D.H."/>
            <person name="Arguello R."/>
            <person name="Artieri C.G."/>
            <person name="Barbash D.A."/>
            <person name="Barker D."/>
            <person name="Barsanti P."/>
            <person name="Batterham P."/>
            <person name="Batzoglou S."/>
            <person name="Begun D."/>
            <person name="Bhutkar A."/>
            <person name="Blanco E."/>
            <person name="Bosak S.A."/>
            <person name="Bradley R.K."/>
            <person name="Brand A.D."/>
            <person name="Brent M.R."/>
            <person name="Brooks A.N."/>
            <person name="Brown R.H."/>
            <person name="Butlin R.K."/>
            <person name="Caggese C."/>
            <person name="Calvi B.R."/>
            <person name="Bernardo de Carvalho A."/>
            <person name="Caspi A."/>
            <person name="Castrezana S."/>
            <person name="Celniker S.E."/>
            <person name="Chang J.L."/>
            <person name="Chapple C."/>
            <person name="Chatterji S."/>
            <person name="Chinwalla A."/>
            <person name="Civetta A."/>
            <person name="Clifton S.W."/>
            <person name="Comeron J.M."/>
            <person name="Costello J.C."/>
            <person name="Coyne J.A."/>
            <person name="Daub J."/>
            <person name="David R.G."/>
            <person name="Delcher A.L."/>
            <person name="Delehaunty K."/>
            <person name="Do C.B."/>
            <person name="Ebling H."/>
            <person name="Edwards K."/>
            <person name="Eickbush T."/>
            <person name="Evans J.D."/>
            <person name="Filipski A."/>
            <person name="Findeiss S."/>
            <person name="Freyhult E."/>
            <person name="Fulton L."/>
            <person name="Fulton R."/>
            <person name="Garcia A.C."/>
            <person name="Gardiner A."/>
            <person name="Garfield D.A."/>
            <person name="Garvin B.E."/>
            <person name="Gibson G."/>
            <person name="Gilbert D."/>
            <person name="Gnerre S."/>
            <person name="Godfrey J."/>
            <person name="Good R."/>
            <person name="Gotea V."/>
            <person name="Gravely B."/>
            <person name="Greenberg A.J."/>
            <person name="Griffiths-Jones S."/>
            <person name="Gross S."/>
            <person name="Guigo R."/>
            <person name="Gustafson E.A."/>
            <person name="Haerty W."/>
            <person name="Hahn M.W."/>
            <person name="Halligan D.L."/>
            <person name="Halpern A.L."/>
            <person name="Halter G.M."/>
            <person name="Han M.V."/>
            <person name="Heger A."/>
            <person name="Hillier L."/>
            <person name="Hinrichs A.S."/>
            <person name="Holmes I."/>
            <person name="Hoskins R.A."/>
            <person name="Hubisz M.J."/>
            <person name="Hultmark D."/>
            <person name="Huntley M.A."/>
            <person name="Jaffe D.B."/>
            <person name="Jagadeeshan S."/>
            <person name="Jeck W.R."/>
            <person name="Johnson J."/>
            <person name="Jones C.D."/>
            <person name="Jordan W.C."/>
            <person name="Karpen G.H."/>
            <person name="Kataoka E."/>
            <person name="Keightley P.D."/>
            <person name="Kheradpour P."/>
            <person name="Kirkness E.F."/>
            <person name="Koerich L.B."/>
            <person name="Kristiansen K."/>
            <person name="Kudrna D."/>
            <person name="Kulathinal R.J."/>
            <person name="Kumar S."/>
            <person name="Kwok R."/>
            <person name="Lander E."/>
            <person name="Langley C.H."/>
            <person name="Lapoint R."/>
            <person name="Lazzaro B.P."/>
            <person name="Lee S.J."/>
            <person name="Levesque L."/>
            <person name="Li R."/>
            <person name="Lin C.F."/>
            <person name="Lin M.F."/>
            <person name="Lindblad-Toh K."/>
            <person name="Llopart A."/>
            <person name="Long M."/>
            <person name="Low L."/>
            <person name="Lozovsky E."/>
            <person name="Lu J."/>
            <person name="Luo M."/>
            <person name="Machado C.A."/>
            <person name="Makalowski W."/>
            <person name="Marzo M."/>
            <person name="Matsuda M."/>
            <person name="Matzkin L."/>
            <person name="McAllister B."/>
            <person name="McBride C.S."/>
            <person name="McKernan B."/>
            <person name="McKernan K."/>
            <person name="Mendez-Lago M."/>
            <person name="Minx P."/>
            <person name="Mollenhauer M.U."/>
            <person name="Montooth K."/>
            <person name="Mount S.M."/>
            <person name="Mu X."/>
            <person name="Myers E."/>
            <person name="Negre B."/>
            <person name="Newfeld S."/>
            <person name="Nielsen R."/>
            <person name="Noor M.A."/>
            <person name="O'Grady P."/>
            <person name="Pachter L."/>
            <person name="Papaceit M."/>
            <person name="Parisi M.J."/>
            <person name="Parisi M."/>
            <person name="Parts L."/>
            <person name="Pedersen J.S."/>
            <person name="Pesole G."/>
            <person name="Phillippy A.M."/>
            <person name="Ponting C.P."/>
            <person name="Pop M."/>
            <person name="Porcelli D."/>
            <person name="Powell J.R."/>
            <person name="Prohaska S."/>
            <person name="Pruitt K."/>
            <person name="Puig M."/>
            <person name="Quesneville H."/>
            <person name="Ram K.R."/>
            <person name="Rand D."/>
            <person name="Rasmussen M.D."/>
            <person name="Reed L.K."/>
            <person name="Reenan R."/>
            <person name="Reily A."/>
            <person name="Remington K.A."/>
            <person name="Rieger T.T."/>
            <person name="Ritchie M.G."/>
            <person name="Robin C."/>
            <person name="Rogers Y.H."/>
            <person name="Rohde C."/>
            <person name="Rozas J."/>
            <person name="Rubenfield M.J."/>
            <person name="Ruiz A."/>
            <person name="Russo S."/>
            <person name="Salzberg S.L."/>
            <person name="Sanchez-Gracia A."/>
            <person name="Saranga D.J."/>
            <person name="Sato H."/>
            <person name="Schaeffer S.W."/>
            <person name="Schatz M.C."/>
            <person name="Schlenke T."/>
            <person name="Schwartz R."/>
            <person name="Segarra C."/>
            <person name="Singh R.S."/>
            <person name="Sirot L."/>
            <person name="Sirota M."/>
            <person name="Sisneros N.B."/>
            <person name="Smith C.D."/>
            <person name="Smith T.F."/>
            <person name="Spieth J."/>
            <person name="Stage D.E."/>
            <person name="Stark A."/>
            <person name="Stephan W."/>
            <person name="Strausberg R.L."/>
            <person name="Strempel S."/>
            <person name="Sturgill D."/>
            <person name="Sutton G."/>
            <person name="Sutton G.G."/>
            <person name="Tao W."/>
            <person name="Teichmann S."/>
            <person name="Tobari Y.N."/>
            <person name="Tomimura Y."/>
            <person name="Tsolas J.M."/>
            <person name="Valente V.L."/>
            <person name="Venter E."/>
            <person name="Venter J.C."/>
            <person name="Vicario S."/>
            <person name="Vieira F.G."/>
            <person name="Vilella A.J."/>
            <person name="Villasante A."/>
            <person name="Walenz B."/>
            <person name="Wang J."/>
            <person name="Wasserman M."/>
            <person name="Watts T."/>
            <person name="Wilson D."/>
            <person name="Wilson R.K."/>
            <person name="Wing R.A."/>
            <person name="Wolfner M.F."/>
            <person name="Wong A."/>
            <person name="Wong G.K."/>
            <person name="Wu C.I."/>
            <person name="Wu G."/>
            <person name="Yamamoto D."/>
            <person name="Yang H.P."/>
            <person name="Yang S.P."/>
            <person name="Yorke J.A."/>
            <person name="Yoshida K."/>
            <person name="Zdobnov E."/>
            <person name="Zhang P."/>
            <person name="Zhang Y."/>
            <person name="Zimin A.V."/>
            <person name="Baldwin J."/>
            <person name="Abdouelleil A."/>
            <person name="Abdulkadir J."/>
            <person name="Abebe A."/>
            <person name="Abera B."/>
            <person name="Abreu J."/>
            <person name="Acer S.C."/>
            <person name="Aftuck L."/>
            <person name="Alexander A."/>
            <person name="An P."/>
            <person name="Anderson E."/>
            <person name="Anderson S."/>
            <person name="Arachi H."/>
            <person name="Azer M."/>
            <person name="Bachantsang P."/>
            <person name="Barry A."/>
            <person name="Bayul T."/>
            <person name="Berlin A."/>
            <person name="Bessette D."/>
            <person name="Bloom T."/>
            <person name="Blye J."/>
            <person name="Boguslavskiy L."/>
            <person name="Bonnet C."/>
            <person name="Boukhgalter B."/>
            <person name="Bourzgui I."/>
            <person name="Brown A."/>
            <person name="Cahill P."/>
            <person name="Channer S."/>
            <person name="Cheshatsang Y."/>
            <person name="Chuda L."/>
            <person name="Citroen M."/>
            <person name="Collymore A."/>
            <person name="Cooke P."/>
            <person name="Costello M."/>
            <person name="D'Aco K."/>
            <person name="Daza R."/>
            <person name="De Haan G."/>
            <person name="DeGray S."/>
            <person name="DeMaso C."/>
            <person name="Dhargay N."/>
            <person name="Dooley K."/>
            <person name="Dooley E."/>
            <person name="Doricent M."/>
            <person name="Dorje P."/>
            <person name="Dorjee K."/>
            <person name="Dupes A."/>
            <person name="Elong R."/>
            <person name="Falk J."/>
            <person name="Farina A."/>
            <person name="Faro S."/>
            <person name="Ferguson D."/>
            <person name="Fisher S."/>
            <person name="Foley C.D."/>
            <person name="Franke A."/>
            <person name="Friedrich D."/>
            <person name="Gadbois L."/>
            <person name="Gearin G."/>
            <person name="Gearin C.R."/>
            <person name="Giannoukos G."/>
            <person name="Goode T."/>
            <person name="Graham J."/>
            <person name="Grandbois E."/>
            <person name="Grewal S."/>
            <person name="Gyaltsen K."/>
            <person name="Hafez N."/>
            <person name="Hagos B."/>
            <person name="Hall J."/>
            <person name="Henson C."/>
            <person name="Hollinger A."/>
            <person name="Honan T."/>
            <person name="Huard M.D."/>
            <person name="Hughes L."/>
            <person name="Hurhula B."/>
            <person name="Husby M.E."/>
            <person name="Kamat A."/>
            <person name="Kanga B."/>
            <person name="Kashin S."/>
            <person name="Khazanovich D."/>
            <person name="Kisner P."/>
            <person name="Lance K."/>
            <person name="Lara M."/>
            <person name="Lee W."/>
            <person name="Lennon N."/>
            <person name="Letendre F."/>
            <person name="LeVine R."/>
            <person name="Lipovsky A."/>
            <person name="Liu X."/>
            <person name="Liu J."/>
            <person name="Liu S."/>
            <person name="Lokyitsang T."/>
            <person name="Lokyitsang Y."/>
            <person name="Lubonja R."/>
            <person name="Lui A."/>
            <person name="MacDonald P."/>
            <person name="Magnisalis V."/>
            <person name="Maru K."/>
            <person name="Matthews C."/>
            <person name="McCusker W."/>
            <person name="McDonough S."/>
            <person name="Mehta T."/>
            <person name="Meldrim J."/>
            <person name="Meneus L."/>
            <person name="Mihai O."/>
            <person name="Mihalev A."/>
            <person name="Mihova T."/>
            <person name="Mittelman R."/>
            <person name="Mlenga V."/>
            <person name="Montmayeur A."/>
            <person name="Mulrain L."/>
            <person name="Navidi A."/>
            <person name="Naylor J."/>
            <person name="Negash T."/>
            <person name="Nguyen T."/>
            <person name="Nguyen N."/>
            <person name="Nicol R."/>
            <person name="Norbu C."/>
            <person name="Norbu N."/>
            <person name="Novod N."/>
            <person name="O'Neill B."/>
            <person name="Osman S."/>
            <person name="Markiewicz E."/>
            <person name="Oyono O.L."/>
            <person name="Patti C."/>
            <person name="Phunkhang P."/>
            <person name="Pierre F."/>
            <person name="Priest M."/>
            <person name="Raghuraman S."/>
            <person name="Rege F."/>
            <person name="Reyes R."/>
            <person name="Rise C."/>
            <person name="Rogov P."/>
            <person name="Ross K."/>
            <person name="Ryan E."/>
            <person name="Settipalli S."/>
            <person name="Shea T."/>
            <person name="Sherpa N."/>
            <person name="Shi L."/>
            <person name="Shih D."/>
            <person name="Sparrow T."/>
            <person name="Spaulding J."/>
            <person name="Stalker J."/>
            <person name="Stange-Thomann N."/>
            <person name="Stavropoulos S."/>
            <person name="Stone C."/>
            <person name="Strader C."/>
            <person name="Tesfaye S."/>
            <person name="Thomson T."/>
            <person name="Thoulutsang Y."/>
            <person name="Thoulutsang D."/>
            <person name="Topham K."/>
            <person name="Topping I."/>
            <person name="Tsamla T."/>
            <person name="Vassiliev H."/>
            <person name="Vo A."/>
            <person name="Wangchuk T."/>
            <person name="Wangdi T."/>
            <person name="Weiand M."/>
            <person name="Wilkinson J."/>
            <person name="Wilson A."/>
            <person name="Yadav S."/>
            <person name="Young G."/>
            <person name="Yu Q."/>
            <person name="Zembek L."/>
            <person name="Zhong D."/>
            <person name="Zimmer A."/>
            <person name="Zwirko Z."/>
            <person name="Jaffe D.B."/>
            <person name="Alvarez P."/>
            <person name="Brockman W."/>
            <person name="Butler J."/>
            <person name="Chin C."/>
            <person name="Gnerre S."/>
            <person name="Grabherr M."/>
            <person name="Kleber M."/>
            <person name="Mauceli E."/>
            <person name="MacCallum I."/>
        </authorList>
    </citation>
    <scope>NUCLEOTIDE SEQUENCE [LARGE SCALE GENOMIC DNA]</scope>
    <source>
        <strain evidence="3">MSH-3 / Tucson 14011-0111.49</strain>
    </source>
</reference>
<dbReference type="Proteomes" id="UP000008744">
    <property type="component" value="Unassembled WGS sequence"/>
</dbReference>
<accession>B4G9G9</accession>
<evidence type="ECO:0000256" key="1">
    <source>
        <dbReference type="SAM" id="MobiDB-lite"/>
    </source>
</evidence>
<proteinExistence type="predicted"/>
<evidence type="ECO:0000313" key="3">
    <source>
        <dbReference type="Proteomes" id="UP000008744"/>
    </source>
</evidence>
<sequence length="66" mass="6988">MDMEMAMPMADDDGDGNGVDNEVRQKDVAFLQDIAIITGSSDPSMPDDYQVKAPAMALALALALSL</sequence>
<dbReference type="AlphaFoldDB" id="B4G9G9"/>
<keyword evidence="3" id="KW-1185">Reference proteome</keyword>
<dbReference type="EMBL" id="CH479180">
    <property type="protein sequence ID" value="EDW28999.1"/>
    <property type="molecule type" value="Genomic_DNA"/>
</dbReference>
<name>B4G9G9_DROPE</name>
<feature type="region of interest" description="Disordered" evidence="1">
    <location>
        <begin position="1"/>
        <end position="21"/>
    </location>
</feature>